<evidence type="ECO:0000313" key="2">
    <source>
        <dbReference type="Proteomes" id="UP000593577"/>
    </source>
</evidence>
<comment type="caution">
    <text evidence="1">The sequence shown here is derived from an EMBL/GenBank/DDBJ whole genome shotgun (WGS) entry which is preliminary data.</text>
</comment>
<sequence length="157" mass="18005">MDTIRDDFFVNPNAWHVKAPLVVYTTVKMHKVNRVLWPFRFQQSILVAPQVLDDLHCIDLRQLDTYWLAFHSQYINIWNNRWQGGPITSAHTRTGPYSLSTDAFTVPPLSSILGVVHTWAISFPDDGDTTMMYRPSMRKVPMESAIVIPSAYGTQHS</sequence>
<accession>A0A7J8X4L0</accession>
<organism evidence="1 2">
    <name type="scientific">Gossypium aridum</name>
    <name type="common">American cotton</name>
    <name type="synonym">Erioxylum aridum</name>
    <dbReference type="NCBI Taxonomy" id="34290"/>
    <lineage>
        <taxon>Eukaryota</taxon>
        <taxon>Viridiplantae</taxon>
        <taxon>Streptophyta</taxon>
        <taxon>Embryophyta</taxon>
        <taxon>Tracheophyta</taxon>
        <taxon>Spermatophyta</taxon>
        <taxon>Magnoliopsida</taxon>
        <taxon>eudicotyledons</taxon>
        <taxon>Gunneridae</taxon>
        <taxon>Pentapetalae</taxon>
        <taxon>rosids</taxon>
        <taxon>malvids</taxon>
        <taxon>Malvales</taxon>
        <taxon>Malvaceae</taxon>
        <taxon>Malvoideae</taxon>
        <taxon>Gossypium</taxon>
    </lineage>
</organism>
<dbReference type="AlphaFoldDB" id="A0A7J8X4L0"/>
<dbReference type="Proteomes" id="UP000593577">
    <property type="component" value="Unassembled WGS sequence"/>
</dbReference>
<dbReference type="EMBL" id="JABFAA010000005">
    <property type="protein sequence ID" value="MBA0682215.1"/>
    <property type="molecule type" value="Genomic_DNA"/>
</dbReference>
<proteinExistence type="predicted"/>
<name>A0A7J8X4L0_GOSAI</name>
<protein>
    <submittedName>
        <fullName evidence="1">Uncharacterized protein</fullName>
    </submittedName>
</protein>
<keyword evidence="2" id="KW-1185">Reference proteome</keyword>
<reference evidence="1 2" key="1">
    <citation type="journal article" date="2019" name="Genome Biol. Evol.">
        <title>Insights into the evolution of the New World diploid cottons (Gossypium, subgenus Houzingenia) based on genome sequencing.</title>
        <authorList>
            <person name="Grover C.E."/>
            <person name="Arick M.A. 2nd"/>
            <person name="Thrash A."/>
            <person name="Conover J.L."/>
            <person name="Sanders W.S."/>
            <person name="Peterson D.G."/>
            <person name="Frelichowski J.E."/>
            <person name="Scheffler J.A."/>
            <person name="Scheffler B.E."/>
            <person name="Wendel J.F."/>
        </authorList>
    </citation>
    <scope>NUCLEOTIDE SEQUENCE [LARGE SCALE GENOMIC DNA]</scope>
    <source>
        <strain evidence="1">185</strain>
        <tissue evidence="1">Leaf</tissue>
    </source>
</reference>
<gene>
    <name evidence="1" type="ORF">Goari_023950</name>
</gene>
<evidence type="ECO:0000313" key="1">
    <source>
        <dbReference type="EMBL" id="MBA0682215.1"/>
    </source>
</evidence>